<reference evidence="2" key="1">
    <citation type="journal article" date="2019" name="Int. J. Syst. Evol. Microbiol.">
        <title>The Global Catalogue of Microorganisms (GCM) 10K type strain sequencing project: providing services to taxonomists for standard genome sequencing and annotation.</title>
        <authorList>
            <consortium name="The Broad Institute Genomics Platform"/>
            <consortium name="The Broad Institute Genome Sequencing Center for Infectious Disease"/>
            <person name="Wu L."/>
            <person name="Ma J."/>
        </authorList>
    </citation>
    <scope>NUCLEOTIDE SEQUENCE [LARGE SCALE GENOMIC DNA]</scope>
    <source>
        <strain evidence="2">CCUG 57508</strain>
    </source>
</reference>
<dbReference type="EMBL" id="JBHTKH010000010">
    <property type="protein sequence ID" value="MFD1055676.1"/>
    <property type="molecule type" value="Genomic_DNA"/>
</dbReference>
<evidence type="ECO:0008006" key="3">
    <source>
        <dbReference type="Google" id="ProtNLM"/>
    </source>
</evidence>
<dbReference type="Proteomes" id="UP001597046">
    <property type="component" value="Unassembled WGS sequence"/>
</dbReference>
<sequence>MTLYMFDKDTKGGPKSACEGQCLVAWPKAMMGASAPTLTGVTGTVASIDTPEGKKQLTLNGWPLYYWFKDTKAGDVSGQAVKGVWWVLDPKGTPIKTKP</sequence>
<dbReference type="PANTHER" id="PTHR39335:SF1">
    <property type="entry name" value="BLL4220 PROTEIN"/>
    <property type="match status" value="1"/>
</dbReference>
<proteinExistence type="predicted"/>
<name>A0ABW3MYJ2_9MICO</name>
<evidence type="ECO:0000313" key="1">
    <source>
        <dbReference type="EMBL" id="MFD1055676.1"/>
    </source>
</evidence>
<dbReference type="RefSeq" id="WP_386053703.1">
    <property type="nucleotide sequence ID" value="NZ_JBHTKH010000010.1"/>
</dbReference>
<dbReference type="InterPro" id="IPR005297">
    <property type="entry name" value="Lipoprotein_repeat"/>
</dbReference>
<accession>A0ABW3MYJ2</accession>
<comment type="caution">
    <text evidence="1">The sequence shown here is derived from an EMBL/GenBank/DDBJ whole genome shotgun (WGS) entry which is preliminary data.</text>
</comment>
<organism evidence="1 2">
    <name type="scientific">Terrabacter terrigena</name>
    <dbReference type="NCBI Taxonomy" id="574718"/>
    <lineage>
        <taxon>Bacteria</taxon>
        <taxon>Bacillati</taxon>
        <taxon>Actinomycetota</taxon>
        <taxon>Actinomycetes</taxon>
        <taxon>Micrococcales</taxon>
        <taxon>Intrasporangiaceae</taxon>
        <taxon>Terrabacter</taxon>
    </lineage>
</organism>
<evidence type="ECO:0000313" key="2">
    <source>
        <dbReference type="Proteomes" id="UP001597046"/>
    </source>
</evidence>
<keyword evidence="2" id="KW-1185">Reference proteome</keyword>
<protein>
    <recommendedName>
        <fullName evidence="3">Lipoprotein with Yx(FWY)xxD motif</fullName>
    </recommendedName>
</protein>
<gene>
    <name evidence="1" type="ORF">ACFQ2V_15290</name>
</gene>
<dbReference type="Pfam" id="PF03640">
    <property type="entry name" value="Lipoprotein_15"/>
    <property type="match status" value="2"/>
</dbReference>
<dbReference type="PANTHER" id="PTHR39335">
    <property type="entry name" value="BLL4220 PROTEIN"/>
    <property type="match status" value="1"/>
</dbReference>